<name>A0AAV3UM91_9EURY</name>
<dbReference type="InterPro" id="IPR043833">
    <property type="entry name" value="DUF5810"/>
</dbReference>
<evidence type="ECO:0008006" key="4">
    <source>
        <dbReference type="Google" id="ProtNLM"/>
    </source>
</evidence>
<evidence type="ECO:0000313" key="3">
    <source>
        <dbReference type="Proteomes" id="UP001501729"/>
    </source>
</evidence>
<accession>A0AAV3UM91</accession>
<feature type="compositionally biased region" description="Basic and acidic residues" evidence="1">
    <location>
        <begin position="52"/>
        <end position="62"/>
    </location>
</feature>
<gene>
    <name evidence="2" type="ORF">GCM10025751_41810</name>
</gene>
<evidence type="ECO:0000313" key="2">
    <source>
        <dbReference type="EMBL" id="GAA5058591.1"/>
    </source>
</evidence>
<comment type="caution">
    <text evidence="2">The sequence shown here is derived from an EMBL/GenBank/DDBJ whole genome shotgun (WGS) entry which is preliminary data.</text>
</comment>
<feature type="compositionally biased region" description="Acidic residues" evidence="1">
    <location>
        <begin position="142"/>
        <end position="163"/>
    </location>
</feature>
<protein>
    <recommendedName>
        <fullName evidence="4">C2H2-type domain-containing protein</fullName>
    </recommendedName>
</protein>
<feature type="compositionally biased region" description="Polar residues" evidence="1">
    <location>
        <begin position="118"/>
        <end position="127"/>
    </location>
</feature>
<feature type="region of interest" description="Disordered" evidence="1">
    <location>
        <begin position="41"/>
        <end position="163"/>
    </location>
</feature>
<proteinExistence type="predicted"/>
<dbReference type="EMBL" id="BAABKX010000015">
    <property type="protein sequence ID" value="GAA5058591.1"/>
    <property type="molecule type" value="Genomic_DNA"/>
</dbReference>
<feature type="compositionally biased region" description="Basic and acidic residues" evidence="1">
    <location>
        <begin position="129"/>
        <end position="141"/>
    </location>
</feature>
<organism evidence="2 3">
    <name type="scientific">Haladaptatus pallidirubidus</name>
    <dbReference type="NCBI Taxonomy" id="1008152"/>
    <lineage>
        <taxon>Archaea</taxon>
        <taxon>Methanobacteriati</taxon>
        <taxon>Methanobacteriota</taxon>
        <taxon>Stenosarchaea group</taxon>
        <taxon>Halobacteria</taxon>
        <taxon>Halobacteriales</taxon>
        <taxon>Haladaptataceae</taxon>
        <taxon>Haladaptatus</taxon>
    </lineage>
</organism>
<keyword evidence="3" id="KW-1185">Reference proteome</keyword>
<evidence type="ECO:0000256" key="1">
    <source>
        <dbReference type="SAM" id="MobiDB-lite"/>
    </source>
</evidence>
<sequence>MGFACPVCETPQSDGEHLANHLAFAAMLGDDDHETWLNEYTPGWNEQSPDELASRVTEHATEEEYPQVFEDTVHDHGHQHHGQQSHNHRHGHDQQHGQQGHSFETELQQAGGYGRDANTGSETQSILNEARRMTEEMLKGDETEDDDEATSDDSKDEDEGENE</sequence>
<dbReference type="RefSeq" id="WP_227773711.1">
    <property type="nucleotide sequence ID" value="NZ_BAABKX010000015.1"/>
</dbReference>
<feature type="compositionally biased region" description="Basic residues" evidence="1">
    <location>
        <begin position="77"/>
        <end position="91"/>
    </location>
</feature>
<reference evidence="2 3" key="1">
    <citation type="journal article" date="2019" name="Int. J. Syst. Evol. Microbiol.">
        <title>The Global Catalogue of Microorganisms (GCM) 10K type strain sequencing project: providing services to taxonomists for standard genome sequencing and annotation.</title>
        <authorList>
            <consortium name="The Broad Institute Genomics Platform"/>
            <consortium name="The Broad Institute Genome Sequencing Center for Infectious Disease"/>
            <person name="Wu L."/>
            <person name="Ma J."/>
        </authorList>
    </citation>
    <scope>NUCLEOTIDE SEQUENCE [LARGE SCALE GENOMIC DNA]</scope>
    <source>
        <strain evidence="2 3">JCM 17504</strain>
    </source>
</reference>
<dbReference type="Pfam" id="PF19126">
    <property type="entry name" value="DUF5810"/>
    <property type="match status" value="1"/>
</dbReference>
<dbReference type="GeneID" id="68613934"/>
<dbReference type="AlphaFoldDB" id="A0AAV3UM91"/>
<dbReference type="Proteomes" id="UP001501729">
    <property type="component" value="Unassembled WGS sequence"/>
</dbReference>